<sequence length="154" mass="17313">MGNAESNVTSGVKKQADTSSVTCYKLIDLKGGGLLVDLMKMAAKTRNYSEVDEAIRAMVKPYLYNGGAGKLVHVAHMVINRNKDRPKHKQYFKMTRALKKCIHLTFKIIACIMFKQAAMRLSFYSIARDGTCLSGILQDDKLKKFNQTVRFEEG</sequence>
<name>A0AA88KZF1_ARTSF</name>
<accession>A0AA88KZF1</accession>
<organism evidence="1 2">
    <name type="scientific">Artemia franciscana</name>
    <name type="common">Brine shrimp</name>
    <name type="synonym">Artemia sanfranciscana</name>
    <dbReference type="NCBI Taxonomy" id="6661"/>
    <lineage>
        <taxon>Eukaryota</taxon>
        <taxon>Metazoa</taxon>
        <taxon>Ecdysozoa</taxon>
        <taxon>Arthropoda</taxon>
        <taxon>Crustacea</taxon>
        <taxon>Branchiopoda</taxon>
        <taxon>Anostraca</taxon>
        <taxon>Artemiidae</taxon>
        <taxon>Artemia</taxon>
    </lineage>
</organism>
<keyword evidence="2" id="KW-1185">Reference proteome</keyword>
<evidence type="ECO:0000313" key="1">
    <source>
        <dbReference type="EMBL" id="KAK2713308.1"/>
    </source>
</evidence>
<reference evidence="1" key="1">
    <citation type="submission" date="2023-07" db="EMBL/GenBank/DDBJ databases">
        <title>Chromosome-level genome assembly of Artemia franciscana.</title>
        <authorList>
            <person name="Jo E."/>
        </authorList>
    </citation>
    <scope>NUCLEOTIDE SEQUENCE</scope>
    <source>
        <tissue evidence="1">Whole body</tissue>
    </source>
</reference>
<dbReference type="AlphaFoldDB" id="A0AA88KZF1"/>
<gene>
    <name evidence="1" type="ORF">QYM36_009239</name>
</gene>
<dbReference type="EMBL" id="JAVRJZ010000014">
    <property type="protein sequence ID" value="KAK2713308.1"/>
    <property type="molecule type" value="Genomic_DNA"/>
</dbReference>
<proteinExistence type="predicted"/>
<comment type="caution">
    <text evidence="1">The sequence shown here is derived from an EMBL/GenBank/DDBJ whole genome shotgun (WGS) entry which is preliminary data.</text>
</comment>
<protein>
    <submittedName>
        <fullName evidence="1">Uncharacterized protein</fullName>
    </submittedName>
</protein>
<evidence type="ECO:0000313" key="2">
    <source>
        <dbReference type="Proteomes" id="UP001187531"/>
    </source>
</evidence>
<dbReference type="Proteomes" id="UP001187531">
    <property type="component" value="Unassembled WGS sequence"/>
</dbReference>